<proteinExistence type="predicted"/>
<keyword evidence="1" id="KW-0732">Signal</keyword>
<dbReference type="Pfam" id="PF13416">
    <property type="entry name" value="SBP_bac_8"/>
    <property type="match status" value="1"/>
</dbReference>
<dbReference type="InterPro" id="IPR006059">
    <property type="entry name" value="SBP"/>
</dbReference>
<dbReference type="EMBL" id="PDOD01000006">
    <property type="protein sequence ID" value="PYZ91670.1"/>
    <property type="molecule type" value="Genomic_DNA"/>
</dbReference>
<dbReference type="PIRSF" id="PIRSF029172">
    <property type="entry name" value="UCP029172_ABC_sbc_YnjB"/>
    <property type="match status" value="1"/>
</dbReference>
<feature type="chain" id="PRO_5016437112" evidence="1">
    <location>
        <begin position="22"/>
        <end position="403"/>
    </location>
</feature>
<keyword evidence="3" id="KW-1185">Reference proteome</keyword>
<dbReference type="RefSeq" id="WP_110611940.1">
    <property type="nucleotide sequence ID" value="NZ_PDOD01000006.1"/>
</dbReference>
<comment type="caution">
    <text evidence="2">The sequence shown here is derived from an EMBL/GenBank/DDBJ whole genome shotgun (WGS) entry which is preliminary data.</text>
</comment>
<dbReference type="PANTHER" id="PTHR42779:SF1">
    <property type="entry name" value="PROTEIN YNJB"/>
    <property type="match status" value="1"/>
</dbReference>
<dbReference type="NCBIfam" id="NF008633">
    <property type="entry name" value="PRK11622.1"/>
    <property type="match status" value="1"/>
</dbReference>
<gene>
    <name evidence="2" type="ORF">CR194_18755</name>
</gene>
<dbReference type="InterPro" id="IPR027020">
    <property type="entry name" value="YnjB"/>
</dbReference>
<evidence type="ECO:0000313" key="3">
    <source>
        <dbReference type="Proteomes" id="UP000248214"/>
    </source>
</evidence>
<organism evidence="2 3">
    <name type="scientific">Salipaludibacillus keqinensis</name>
    <dbReference type="NCBI Taxonomy" id="2045207"/>
    <lineage>
        <taxon>Bacteria</taxon>
        <taxon>Bacillati</taxon>
        <taxon>Bacillota</taxon>
        <taxon>Bacilli</taxon>
        <taxon>Bacillales</taxon>
        <taxon>Bacillaceae</taxon>
    </lineage>
</organism>
<reference evidence="2 3" key="1">
    <citation type="submission" date="2017-10" db="EMBL/GenBank/DDBJ databases">
        <title>Bacillus sp. nov., a halophilic bacterium isolated from a Keqin Lake.</title>
        <authorList>
            <person name="Wang H."/>
        </authorList>
    </citation>
    <scope>NUCLEOTIDE SEQUENCE [LARGE SCALE GENOMIC DNA]</scope>
    <source>
        <strain evidence="2 3">KQ-12</strain>
    </source>
</reference>
<dbReference type="OrthoDB" id="3239593at2"/>
<sequence>MINIVALLVLITMSLVGCSSGNENTNTNENLSEASWEEIASEAEGSEVGIYMWGGDDGINRYIDDYVAPALQEQYDVTLNRYPMDAQDFLSKLMTEKQAGQEEGTADILWINGENFRSAKNNDLLYGDFASLLPNMESSIGDEAPFIHMDMGTEIDGHQVPWGNVQFAYQYNSEIVSDPPSSIEELVQWSIDHPGQFTYPNPTDFTGNGFIRHIMYDIADDPALLETFNEEWLEENGEDIWERLTEFKDSLWRQGNTYPESLAQLDQLYASGEVAFTMGFNEHRAESLIEDGVFSPSTETVVIEPGSISNTHYLSVPFNSPEPEGAMVAINFLISQEAQIQKIDPSMWGEGSVLDTSLLSEEELQELEDMSGPTIVQNKDILPELDARYHDWITENWEQQVVQ</sequence>
<dbReference type="AlphaFoldDB" id="A0A323T8U2"/>
<dbReference type="Proteomes" id="UP000248214">
    <property type="component" value="Unassembled WGS sequence"/>
</dbReference>
<dbReference type="Gene3D" id="3.40.190.10">
    <property type="entry name" value="Periplasmic binding protein-like II"/>
    <property type="match status" value="2"/>
</dbReference>
<name>A0A323T8U2_9BACI</name>
<evidence type="ECO:0000256" key="1">
    <source>
        <dbReference type="SAM" id="SignalP"/>
    </source>
</evidence>
<accession>A0A323T8U2</accession>
<evidence type="ECO:0000313" key="2">
    <source>
        <dbReference type="EMBL" id="PYZ91670.1"/>
    </source>
</evidence>
<protein>
    <submittedName>
        <fullName evidence="2">ABC transporter substrate-binding protein</fullName>
    </submittedName>
</protein>
<feature type="signal peptide" evidence="1">
    <location>
        <begin position="1"/>
        <end position="21"/>
    </location>
</feature>
<dbReference type="SUPFAM" id="SSF53850">
    <property type="entry name" value="Periplasmic binding protein-like II"/>
    <property type="match status" value="1"/>
</dbReference>
<dbReference type="PANTHER" id="PTHR42779">
    <property type="entry name" value="PROTEIN YNJB"/>
    <property type="match status" value="1"/>
</dbReference>